<dbReference type="Gene3D" id="3.40.50.1010">
    <property type="entry name" value="5'-nuclease"/>
    <property type="match status" value="1"/>
</dbReference>
<keyword evidence="2" id="KW-0540">Nuclease</keyword>
<keyword evidence="6" id="KW-0378">Hydrolase</keyword>
<dbReference type="FunFam" id="1.10.150.20:FF:000030">
    <property type="entry name" value="Flap endonuclease GEN-like 1"/>
    <property type="match status" value="1"/>
</dbReference>
<sequence>MGVKNLWDILESCKKTLPLHHLQNRRLCVDLSCWLIQFQNAGRLPACSKEKIYLRNLFHRLRALISLNCSLILVTDGSIPSIKLSTYRRRLGILVHQVIQYDTNSQPMPSVSLRRNMGSEFSCMIKEAKVLGTALGVPFLDGLEEAEAQCALLNVESLCDGCFSTDSDIFLFGARTVYRDIFLGEGSYVTCYEMEDIERQLGFGRNSLISLALLLGSDYSQRVHGFGPESACRIVKSLGDDSVLHQFISEGLKIARVYKGRKKITKELRSNVNNENKHGNQQSVCAEAQNAESDGQYLDVINAFLKPKCHSADSEAVKRVCTQHPFQRVQLHHVCEKYFGWSPDKTDQYILPKIAERDLRRFANLRSTSSELGARIPLHMMPVPCPVSAIVKLRKVQGQDHYEVSWQGFDGLGNSIVPADLIESACPERIAEYVGKKAEVKQQNRKPRRLTKALVNQIDLQLQGLLLSIESQSKTLPETANCLPPPSAAPEVIDLCSPSPPLRACQVAKCQKSIDMHVNVIDIHESDNDASPEHERKARELRLFIDSIREDLY</sequence>
<evidence type="ECO:0000256" key="6">
    <source>
        <dbReference type="ARBA" id="ARBA00022801"/>
    </source>
</evidence>
<dbReference type="SUPFAM" id="SSF88723">
    <property type="entry name" value="PIN domain-like"/>
    <property type="match status" value="1"/>
</dbReference>
<dbReference type="InterPro" id="IPR029060">
    <property type="entry name" value="PIN-like_dom_sf"/>
</dbReference>
<gene>
    <name evidence="12" type="ORF">GSMUA_50350.1</name>
</gene>
<dbReference type="CDD" id="cd09900">
    <property type="entry name" value="H3TH_XPG-like"/>
    <property type="match status" value="1"/>
</dbReference>
<evidence type="ECO:0000259" key="10">
    <source>
        <dbReference type="SMART" id="SM00484"/>
    </source>
</evidence>
<proteinExistence type="inferred from homology"/>
<accession>A0A8D7ATF5</accession>
<reference evidence="12" key="1">
    <citation type="submission" date="2021-03" db="EMBL/GenBank/DDBJ databases">
        <authorList>
            <consortium name="Genoscope - CEA"/>
            <person name="William W."/>
        </authorList>
    </citation>
    <scope>NUCLEOTIDE SEQUENCE</scope>
    <source>
        <strain evidence="12">Doubled-haploid Pahang</strain>
    </source>
</reference>
<dbReference type="Pfam" id="PF25386">
    <property type="entry name" value="Chromo_SEND1"/>
    <property type="match status" value="1"/>
</dbReference>
<dbReference type="InterPro" id="IPR008918">
    <property type="entry name" value="HhH2"/>
</dbReference>
<evidence type="ECO:0000256" key="7">
    <source>
        <dbReference type="ARBA" id="ARBA00022842"/>
    </source>
</evidence>
<evidence type="ECO:0000256" key="2">
    <source>
        <dbReference type="ARBA" id="ARBA00022722"/>
    </source>
</evidence>
<feature type="domain" description="XPG N-terminal" evidence="11">
    <location>
        <begin position="1"/>
        <end position="97"/>
    </location>
</feature>
<keyword evidence="5" id="KW-0227">DNA damage</keyword>
<dbReference type="GO" id="GO:0006281">
    <property type="term" value="P:DNA repair"/>
    <property type="evidence" value="ECO:0007669"/>
    <property type="project" value="UniProtKB-KW"/>
</dbReference>
<dbReference type="InterPro" id="IPR057340">
    <property type="entry name" value="Chromo_SEND1"/>
</dbReference>
<dbReference type="Gene3D" id="2.40.50.40">
    <property type="match status" value="1"/>
</dbReference>
<evidence type="ECO:0000256" key="4">
    <source>
        <dbReference type="ARBA" id="ARBA00022759"/>
    </source>
</evidence>
<evidence type="ECO:0000256" key="3">
    <source>
        <dbReference type="ARBA" id="ARBA00022723"/>
    </source>
</evidence>
<dbReference type="PANTHER" id="PTHR11081:SF54">
    <property type="entry name" value="SINGLE-STRAND DNA ENDONUCLEASE 1"/>
    <property type="match status" value="1"/>
</dbReference>
<dbReference type="InterPro" id="IPR036279">
    <property type="entry name" value="5-3_exonuclease_C_sf"/>
</dbReference>
<dbReference type="GO" id="GO:0046872">
    <property type="term" value="F:metal ion binding"/>
    <property type="evidence" value="ECO:0007669"/>
    <property type="project" value="UniProtKB-KW"/>
</dbReference>
<dbReference type="AlphaFoldDB" id="A0A8D7ATF5"/>
<dbReference type="InterPro" id="IPR016197">
    <property type="entry name" value="Chromo-like_dom_sf"/>
</dbReference>
<keyword evidence="7" id="KW-0460">Magnesium</keyword>
<keyword evidence="8" id="KW-0234">DNA repair</keyword>
<keyword evidence="4" id="KW-0255">Endonuclease</keyword>
<organism evidence="12">
    <name type="scientific">Musa acuminata subsp. malaccensis</name>
    <name type="common">Wild banana</name>
    <name type="synonym">Musa malaccensis</name>
    <dbReference type="NCBI Taxonomy" id="214687"/>
    <lineage>
        <taxon>Eukaryota</taxon>
        <taxon>Viridiplantae</taxon>
        <taxon>Streptophyta</taxon>
        <taxon>Embryophyta</taxon>
        <taxon>Tracheophyta</taxon>
        <taxon>Spermatophyta</taxon>
        <taxon>Magnoliopsida</taxon>
        <taxon>Liliopsida</taxon>
        <taxon>Zingiberales</taxon>
        <taxon>Musaceae</taxon>
        <taxon>Musa</taxon>
    </lineage>
</organism>
<keyword evidence="3" id="KW-0479">Metal-binding</keyword>
<dbReference type="PANTHER" id="PTHR11081">
    <property type="entry name" value="FLAP ENDONUCLEASE FAMILY MEMBER"/>
    <property type="match status" value="1"/>
</dbReference>
<evidence type="ECO:0000256" key="9">
    <source>
        <dbReference type="ARBA" id="ARBA00038112"/>
    </source>
</evidence>
<comment type="similarity">
    <text evidence="9">Belongs to the XPG/RAD2 endonuclease family. GEN subfamily.</text>
</comment>
<dbReference type="CDD" id="cd00024">
    <property type="entry name" value="CD_CSD"/>
    <property type="match status" value="1"/>
</dbReference>
<dbReference type="SMART" id="SM00279">
    <property type="entry name" value="HhH2"/>
    <property type="match status" value="1"/>
</dbReference>
<evidence type="ECO:0000313" key="12">
    <source>
        <dbReference type="EMBL" id="CAG1855603.1"/>
    </source>
</evidence>
<dbReference type="GO" id="GO:0048256">
    <property type="term" value="F:flap endonuclease activity"/>
    <property type="evidence" value="ECO:0007669"/>
    <property type="project" value="UniProtKB-ARBA"/>
</dbReference>
<dbReference type="SUPFAM" id="SSF47807">
    <property type="entry name" value="5' to 3' exonuclease, C-terminal subdomain"/>
    <property type="match status" value="1"/>
</dbReference>
<dbReference type="Pfam" id="PF00752">
    <property type="entry name" value="XPG_N"/>
    <property type="match status" value="1"/>
</dbReference>
<dbReference type="GO" id="GO:0003677">
    <property type="term" value="F:DNA binding"/>
    <property type="evidence" value="ECO:0007669"/>
    <property type="project" value="InterPro"/>
</dbReference>
<dbReference type="Gene3D" id="1.10.150.20">
    <property type="entry name" value="5' to 3' exonuclease, C-terminal subdomain"/>
    <property type="match status" value="1"/>
</dbReference>
<dbReference type="InterPro" id="IPR006086">
    <property type="entry name" value="XPG-I_dom"/>
</dbReference>
<dbReference type="InterPro" id="IPR006084">
    <property type="entry name" value="XPG/Rad2"/>
</dbReference>
<dbReference type="Pfam" id="PF00867">
    <property type="entry name" value="XPG_I"/>
    <property type="match status" value="1"/>
</dbReference>
<dbReference type="SMART" id="SM00485">
    <property type="entry name" value="XPGN"/>
    <property type="match status" value="1"/>
</dbReference>
<dbReference type="EMBL" id="HG996473">
    <property type="protein sequence ID" value="CAG1855603.1"/>
    <property type="molecule type" value="Genomic_DNA"/>
</dbReference>
<evidence type="ECO:0000259" key="11">
    <source>
        <dbReference type="SMART" id="SM00485"/>
    </source>
</evidence>
<dbReference type="SUPFAM" id="SSF54160">
    <property type="entry name" value="Chromo domain-like"/>
    <property type="match status" value="1"/>
</dbReference>
<feature type="domain" description="XPG-I" evidence="10">
    <location>
        <begin position="133"/>
        <end position="203"/>
    </location>
</feature>
<comment type="cofactor">
    <cofactor evidence="1">
        <name>Mg(2+)</name>
        <dbReference type="ChEBI" id="CHEBI:18420"/>
    </cofactor>
</comment>
<evidence type="ECO:0000256" key="8">
    <source>
        <dbReference type="ARBA" id="ARBA00023204"/>
    </source>
</evidence>
<dbReference type="SMART" id="SM00484">
    <property type="entry name" value="XPGI"/>
    <property type="match status" value="1"/>
</dbReference>
<protein>
    <submittedName>
        <fullName evidence="12">(wild Malaysian banana) hypothetical protein</fullName>
    </submittedName>
</protein>
<evidence type="ECO:0000256" key="5">
    <source>
        <dbReference type="ARBA" id="ARBA00022763"/>
    </source>
</evidence>
<name>A0A8D7ATF5_MUSAM</name>
<evidence type="ECO:0000256" key="1">
    <source>
        <dbReference type="ARBA" id="ARBA00001946"/>
    </source>
</evidence>
<dbReference type="InterPro" id="IPR006085">
    <property type="entry name" value="XPG_DNA_repair_N"/>
</dbReference>
<dbReference type="CDD" id="cd09869">
    <property type="entry name" value="PIN_GEN1"/>
    <property type="match status" value="1"/>
</dbReference>
<dbReference type="PRINTS" id="PR00853">
    <property type="entry name" value="XPGRADSUPER"/>
</dbReference>